<proteinExistence type="predicted"/>
<dbReference type="EMBL" id="BAAAYV010000006">
    <property type="protein sequence ID" value="GAA3656114.1"/>
    <property type="molecule type" value="Genomic_DNA"/>
</dbReference>
<gene>
    <name evidence="1" type="ORF">GCM10022202_15440</name>
</gene>
<dbReference type="Proteomes" id="UP001410795">
    <property type="component" value="Unassembled WGS sequence"/>
</dbReference>
<organism evidence="1 2">
    <name type="scientific">Microbacterium marinilacus</name>
    <dbReference type="NCBI Taxonomy" id="415209"/>
    <lineage>
        <taxon>Bacteria</taxon>
        <taxon>Bacillati</taxon>
        <taxon>Actinomycetota</taxon>
        <taxon>Actinomycetes</taxon>
        <taxon>Micrococcales</taxon>
        <taxon>Microbacteriaceae</taxon>
        <taxon>Microbacterium</taxon>
    </lineage>
</organism>
<sequence length="319" mass="33811">MDFLSDLEQRIAAVSAFAALDVAAAARRSDDDIVRLIEAGSALVRVGERLRAVAAGVAATRSVRESGHAGLAQARGHRDAVSLVQQLSGSTRSDAAKQVRLGESLLEASMEIGRVEAGPGAMEESPRGLPWHAVVDAAVLAGGVTVAQADAILRGLGDPPADPGDVAPGRQAVEAWGIAAQQLLDEVPVRTVEELAAAGRQIRDRLDAEGAEARYLARHEARSFRMWTDADGIHHAKLRFDDHGAAWVRSMLDSALRPRRGGPRFVDPEEAATAGDLIADPRSNDQLAYDLIIDVLRAGRSPTHRRSSARGSPACAWSS</sequence>
<dbReference type="RefSeq" id="WP_221858780.1">
    <property type="nucleotide sequence ID" value="NZ_BAAAYV010000006.1"/>
</dbReference>
<comment type="caution">
    <text evidence="1">The sequence shown here is derived from an EMBL/GenBank/DDBJ whole genome shotgun (WGS) entry which is preliminary data.</text>
</comment>
<name>A0ABP7BBZ8_9MICO</name>
<keyword evidence="2" id="KW-1185">Reference proteome</keyword>
<protein>
    <recommendedName>
        <fullName evidence="3">DUF222 domain-containing protein</fullName>
    </recommendedName>
</protein>
<evidence type="ECO:0000313" key="1">
    <source>
        <dbReference type="EMBL" id="GAA3656114.1"/>
    </source>
</evidence>
<accession>A0ABP7BBZ8</accession>
<reference evidence="2" key="1">
    <citation type="journal article" date="2019" name="Int. J. Syst. Evol. Microbiol.">
        <title>The Global Catalogue of Microorganisms (GCM) 10K type strain sequencing project: providing services to taxonomists for standard genome sequencing and annotation.</title>
        <authorList>
            <consortium name="The Broad Institute Genomics Platform"/>
            <consortium name="The Broad Institute Genome Sequencing Center for Infectious Disease"/>
            <person name="Wu L."/>
            <person name="Ma J."/>
        </authorList>
    </citation>
    <scope>NUCLEOTIDE SEQUENCE [LARGE SCALE GENOMIC DNA]</scope>
    <source>
        <strain evidence="2">JCM 16546</strain>
    </source>
</reference>
<evidence type="ECO:0008006" key="3">
    <source>
        <dbReference type="Google" id="ProtNLM"/>
    </source>
</evidence>
<evidence type="ECO:0000313" key="2">
    <source>
        <dbReference type="Proteomes" id="UP001410795"/>
    </source>
</evidence>